<evidence type="ECO:0000256" key="1">
    <source>
        <dbReference type="SAM" id="MobiDB-lite"/>
    </source>
</evidence>
<evidence type="ECO:0000313" key="3">
    <source>
        <dbReference type="Proteomes" id="UP000015106"/>
    </source>
</evidence>
<protein>
    <submittedName>
        <fullName evidence="2">Uncharacterized protein</fullName>
    </submittedName>
</protein>
<dbReference type="EnsemblPlants" id="TuG1812G0100004433.01.T01">
    <property type="protein sequence ID" value="TuG1812G0100004433.01.T01.cds267350"/>
    <property type="gene ID" value="TuG1812G0100004433.01"/>
</dbReference>
<accession>A0A8R7K5Q7</accession>
<dbReference type="AlphaFoldDB" id="A0A8R7K5Q7"/>
<reference evidence="2" key="2">
    <citation type="submission" date="2018-03" db="EMBL/GenBank/DDBJ databases">
        <title>The Triticum urartu genome reveals the dynamic nature of wheat genome evolution.</title>
        <authorList>
            <person name="Ling H."/>
            <person name="Ma B."/>
            <person name="Shi X."/>
            <person name="Liu H."/>
            <person name="Dong L."/>
            <person name="Sun H."/>
            <person name="Cao Y."/>
            <person name="Gao Q."/>
            <person name="Zheng S."/>
            <person name="Li Y."/>
            <person name="Yu Y."/>
            <person name="Du H."/>
            <person name="Qi M."/>
            <person name="Li Y."/>
            <person name="Yu H."/>
            <person name="Cui Y."/>
            <person name="Wang N."/>
            <person name="Chen C."/>
            <person name="Wu H."/>
            <person name="Zhao Y."/>
            <person name="Zhang J."/>
            <person name="Li Y."/>
            <person name="Zhou W."/>
            <person name="Zhang B."/>
            <person name="Hu W."/>
            <person name="Eijk M."/>
            <person name="Tang J."/>
            <person name="Witsenboer H."/>
            <person name="Zhao S."/>
            <person name="Li Z."/>
            <person name="Zhang A."/>
            <person name="Wang D."/>
            <person name="Liang C."/>
        </authorList>
    </citation>
    <scope>NUCLEOTIDE SEQUENCE [LARGE SCALE GENOMIC DNA]</scope>
    <source>
        <strain evidence="2">cv. G1812</strain>
    </source>
</reference>
<keyword evidence="3" id="KW-1185">Reference proteome</keyword>
<reference evidence="2" key="3">
    <citation type="submission" date="2022-06" db="UniProtKB">
        <authorList>
            <consortium name="EnsemblPlants"/>
        </authorList>
    </citation>
    <scope>IDENTIFICATION</scope>
</reference>
<name>A0A8R7K5Q7_TRIUA</name>
<proteinExistence type="predicted"/>
<dbReference type="Gramene" id="TuG1812G0100004433.01.T01">
    <property type="protein sequence ID" value="TuG1812G0100004433.01.T01.cds267350"/>
    <property type="gene ID" value="TuG1812G0100004433.01"/>
</dbReference>
<sequence>MISGTKRSSRSTLGTAGVGRADPGSGRRTRSRGINPLCSCACAMRPSGVR</sequence>
<evidence type="ECO:0000313" key="2">
    <source>
        <dbReference type="EnsemblPlants" id="TuG1812G0100004433.01.T01.cds267350"/>
    </source>
</evidence>
<organism evidence="2 3">
    <name type="scientific">Triticum urartu</name>
    <name type="common">Red wild einkorn</name>
    <name type="synonym">Crithodium urartu</name>
    <dbReference type="NCBI Taxonomy" id="4572"/>
    <lineage>
        <taxon>Eukaryota</taxon>
        <taxon>Viridiplantae</taxon>
        <taxon>Streptophyta</taxon>
        <taxon>Embryophyta</taxon>
        <taxon>Tracheophyta</taxon>
        <taxon>Spermatophyta</taxon>
        <taxon>Magnoliopsida</taxon>
        <taxon>Liliopsida</taxon>
        <taxon>Poales</taxon>
        <taxon>Poaceae</taxon>
        <taxon>BOP clade</taxon>
        <taxon>Pooideae</taxon>
        <taxon>Triticodae</taxon>
        <taxon>Triticeae</taxon>
        <taxon>Triticinae</taxon>
        <taxon>Triticum</taxon>
    </lineage>
</organism>
<reference evidence="3" key="1">
    <citation type="journal article" date="2013" name="Nature">
        <title>Draft genome of the wheat A-genome progenitor Triticum urartu.</title>
        <authorList>
            <person name="Ling H.Q."/>
            <person name="Zhao S."/>
            <person name="Liu D."/>
            <person name="Wang J."/>
            <person name="Sun H."/>
            <person name="Zhang C."/>
            <person name="Fan H."/>
            <person name="Li D."/>
            <person name="Dong L."/>
            <person name="Tao Y."/>
            <person name="Gao C."/>
            <person name="Wu H."/>
            <person name="Li Y."/>
            <person name="Cui Y."/>
            <person name="Guo X."/>
            <person name="Zheng S."/>
            <person name="Wang B."/>
            <person name="Yu K."/>
            <person name="Liang Q."/>
            <person name="Yang W."/>
            <person name="Lou X."/>
            <person name="Chen J."/>
            <person name="Feng M."/>
            <person name="Jian J."/>
            <person name="Zhang X."/>
            <person name="Luo G."/>
            <person name="Jiang Y."/>
            <person name="Liu J."/>
            <person name="Wang Z."/>
            <person name="Sha Y."/>
            <person name="Zhang B."/>
            <person name="Wu H."/>
            <person name="Tang D."/>
            <person name="Shen Q."/>
            <person name="Xue P."/>
            <person name="Zou S."/>
            <person name="Wang X."/>
            <person name="Liu X."/>
            <person name="Wang F."/>
            <person name="Yang Y."/>
            <person name="An X."/>
            <person name="Dong Z."/>
            <person name="Zhang K."/>
            <person name="Zhang X."/>
            <person name="Luo M.C."/>
            <person name="Dvorak J."/>
            <person name="Tong Y."/>
            <person name="Wang J."/>
            <person name="Yang H."/>
            <person name="Li Z."/>
            <person name="Wang D."/>
            <person name="Zhang A."/>
            <person name="Wang J."/>
        </authorList>
    </citation>
    <scope>NUCLEOTIDE SEQUENCE</scope>
    <source>
        <strain evidence="3">cv. G1812</strain>
    </source>
</reference>
<feature type="region of interest" description="Disordered" evidence="1">
    <location>
        <begin position="1"/>
        <end position="34"/>
    </location>
</feature>
<dbReference type="Proteomes" id="UP000015106">
    <property type="component" value="Chromosome 1"/>
</dbReference>